<evidence type="ECO:0000259" key="1">
    <source>
        <dbReference type="Pfam" id="PF00549"/>
    </source>
</evidence>
<dbReference type="PANTHER" id="PTHR11117:SF24">
    <property type="entry name" value="PROTEIN FDRA"/>
    <property type="match status" value="1"/>
</dbReference>
<evidence type="ECO:0000313" key="3">
    <source>
        <dbReference type="Proteomes" id="UP000606172"/>
    </source>
</evidence>
<name>A0A919RHU3_9ACTN</name>
<dbReference type="GO" id="GO:0004775">
    <property type="term" value="F:succinate-CoA ligase (ADP-forming) activity"/>
    <property type="evidence" value="ECO:0007669"/>
    <property type="project" value="TreeGrafter"/>
</dbReference>
<feature type="domain" description="ATP-citrate synthase/succinyl-CoA ligase C-terminal" evidence="1">
    <location>
        <begin position="336"/>
        <end position="461"/>
    </location>
</feature>
<dbReference type="SUPFAM" id="SSF52210">
    <property type="entry name" value="Succinyl-CoA synthetase domains"/>
    <property type="match status" value="2"/>
</dbReference>
<dbReference type="GO" id="GO:0009361">
    <property type="term" value="C:succinate-CoA ligase complex (ADP-forming)"/>
    <property type="evidence" value="ECO:0007669"/>
    <property type="project" value="TreeGrafter"/>
</dbReference>
<dbReference type="EMBL" id="BOOW01000013">
    <property type="protein sequence ID" value="GII92094.1"/>
    <property type="molecule type" value="Genomic_DNA"/>
</dbReference>
<dbReference type="InterPro" id="IPR016102">
    <property type="entry name" value="Succinyl-CoA_synth-like"/>
</dbReference>
<protein>
    <recommendedName>
        <fullName evidence="1">ATP-citrate synthase/succinyl-CoA ligase C-terminal domain-containing protein</fullName>
    </recommendedName>
</protein>
<dbReference type="InterPro" id="IPR005811">
    <property type="entry name" value="SUCC_ACL_C"/>
</dbReference>
<dbReference type="Gene3D" id="3.40.50.261">
    <property type="entry name" value="Succinyl-CoA synthetase domains"/>
    <property type="match status" value="2"/>
</dbReference>
<dbReference type="Pfam" id="PF00549">
    <property type="entry name" value="Ligase_CoA"/>
    <property type="match status" value="1"/>
</dbReference>
<dbReference type="PANTHER" id="PTHR11117">
    <property type="entry name" value="SUCCINYL-COA LIGASE SUBUNIT ALPHA"/>
    <property type="match status" value="1"/>
</dbReference>
<gene>
    <name evidence="2" type="ORF">Ssi02_23250</name>
</gene>
<dbReference type="GO" id="GO:0006099">
    <property type="term" value="P:tricarboxylic acid cycle"/>
    <property type="evidence" value="ECO:0007669"/>
    <property type="project" value="TreeGrafter"/>
</dbReference>
<evidence type="ECO:0000313" key="2">
    <source>
        <dbReference type="EMBL" id="GII92094.1"/>
    </source>
</evidence>
<proteinExistence type="predicted"/>
<keyword evidence="3" id="KW-1185">Reference proteome</keyword>
<dbReference type="Proteomes" id="UP000606172">
    <property type="component" value="Unassembled WGS sequence"/>
</dbReference>
<comment type="caution">
    <text evidence="2">The sequence shown here is derived from an EMBL/GenBank/DDBJ whole genome shotgun (WGS) entry which is preliminary data.</text>
</comment>
<reference evidence="2" key="1">
    <citation type="submission" date="2021-01" db="EMBL/GenBank/DDBJ databases">
        <title>Whole genome shotgun sequence of Sinosporangium siamense NBRC 109515.</title>
        <authorList>
            <person name="Komaki H."/>
            <person name="Tamura T."/>
        </authorList>
    </citation>
    <scope>NUCLEOTIDE SEQUENCE</scope>
    <source>
        <strain evidence="2">NBRC 109515</strain>
    </source>
</reference>
<dbReference type="AlphaFoldDB" id="A0A919RHU3"/>
<dbReference type="GO" id="GO:0004776">
    <property type="term" value="F:succinate-CoA ligase (GDP-forming) activity"/>
    <property type="evidence" value="ECO:0007669"/>
    <property type="project" value="TreeGrafter"/>
</dbReference>
<organism evidence="2 3">
    <name type="scientific">Sinosporangium siamense</name>
    <dbReference type="NCBI Taxonomy" id="1367973"/>
    <lineage>
        <taxon>Bacteria</taxon>
        <taxon>Bacillati</taxon>
        <taxon>Actinomycetota</taxon>
        <taxon>Actinomycetes</taxon>
        <taxon>Streptosporangiales</taxon>
        <taxon>Streptosporangiaceae</taxon>
        <taxon>Sinosporangium</taxon>
    </lineage>
</organism>
<dbReference type="Gene3D" id="3.40.50.720">
    <property type="entry name" value="NAD(P)-binding Rossmann-like Domain"/>
    <property type="match status" value="1"/>
</dbReference>
<dbReference type="RefSeq" id="WP_204024595.1">
    <property type="nucleotide sequence ID" value="NZ_BOOW01000013.1"/>
</dbReference>
<accession>A0A919RHU3</accession>
<sequence length="469" mass="46792">MSADLVRVRSGVYHDSVSLMGVSRALAALPGVEAAVVAMATELNLGLARDLGFDLPPADPSGLLIAVRAGDAGTLDAAEAELERQFAALANRRTGGEAAVSPPRTTRAALAGVEGAAVALVSVPGEHAFAEALDAVEAGVSVMVFSDNVSIEQEIRLKDRAAAVGALVMGPDCGTAAVGGVGLGFANVLRPGEVGLVAASGTGAQQVATLLDHAGAGVSHILGVGGRDLSAEVRGRSTVRALRALDADPATSLIVLISKPPAPEAADLVLDTVRGLATPVVPALLGPDGHDLTSAAEAVLNALEMPIPDWPSWIARESGEMTAHGPGWAGGALHGLYAGGTLCAEAEALAGEGTFTDFGADAYTRGRPHPMIDGTLRLDALAAVPAGDVVLLDVVLGHGADPDPSASLAPAVAQAVRRGIAVVAVVVGTEGDPQGLTRQIHALAGAGASVFISNAHAVRHAVSLTGSAK</sequence>
<dbReference type="GO" id="GO:0005829">
    <property type="term" value="C:cytosol"/>
    <property type="evidence" value="ECO:0007669"/>
    <property type="project" value="TreeGrafter"/>
</dbReference>